<evidence type="ECO:0000256" key="1">
    <source>
        <dbReference type="SAM" id="Phobius"/>
    </source>
</evidence>
<keyword evidence="1" id="KW-0472">Membrane</keyword>
<proteinExistence type="predicted"/>
<feature type="transmembrane region" description="Helical" evidence="1">
    <location>
        <begin position="180"/>
        <end position="199"/>
    </location>
</feature>
<gene>
    <name evidence="2" type="ORF">LOD99_11810</name>
</gene>
<dbReference type="Proteomes" id="UP001165289">
    <property type="component" value="Unassembled WGS sequence"/>
</dbReference>
<feature type="transmembrane region" description="Helical" evidence="1">
    <location>
        <begin position="80"/>
        <end position="106"/>
    </location>
</feature>
<accession>A0AAV7JM47</accession>
<feature type="transmembrane region" description="Helical" evidence="1">
    <location>
        <begin position="138"/>
        <end position="168"/>
    </location>
</feature>
<name>A0AAV7JM47_9METZ</name>
<feature type="transmembrane region" description="Helical" evidence="1">
    <location>
        <begin position="334"/>
        <end position="352"/>
    </location>
</feature>
<feature type="transmembrane region" description="Helical" evidence="1">
    <location>
        <begin position="23"/>
        <end position="45"/>
    </location>
</feature>
<protein>
    <submittedName>
        <fullName evidence="2">Uncharacterized protein</fullName>
    </submittedName>
</protein>
<reference evidence="2 3" key="1">
    <citation type="journal article" date="2023" name="BMC Biol.">
        <title>The compact genome of the sponge Oopsacas minuta (Hexactinellida) is lacking key metazoan core genes.</title>
        <authorList>
            <person name="Santini S."/>
            <person name="Schenkelaars Q."/>
            <person name="Jourda C."/>
            <person name="Duchesne M."/>
            <person name="Belahbib H."/>
            <person name="Rocher C."/>
            <person name="Selva M."/>
            <person name="Riesgo A."/>
            <person name="Vervoort M."/>
            <person name="Leys S.P."/>
            <person name="Kodjabachian L."/>
            <person name="Le Bivic A."/>
            <person name="Borchiellini C."/>
            <person name="Claverie J.M."/>
            <person name="Renard E."/>
        </authorList>
    </citation>
    <scope>NUCLEOTIDE SEQUENCE [LARGE SCALE GENOMIC DNA]</scope>
    <source>
        <strain evidence="2">SPO-2</strain>
    </source>
</reference>
<keyword evidence="1" id="KW-0812">Transmembrane</keyword>
<comment type="caution">
    <text evidence="2">The sequence shown here is derived from an EMBL/GenBank/DDBJ whole genome shotgun (WGS) entry which is preliminary data.</text>
</comment>
<feature type="transmembrane region" description="Helical" evidence="1">
    <location>
        <begin position="263"/>
        <end position="289"/>
    </location>
</feature>
<evidence type="ECO:0000313" key="3">
    <source>
        <dbReference type="Proteomes" id="UP001165289"/>
    </source>
</evidence>
<dbReference type="EMBL" id="JAKMXF010000321">
    <property type="protein sequence ID" value="KAI6649445.1"/>
    <property type="molecule type" value="Genomic_DNA"/>
</dbReference>
<dbReference type="AlphaFoldDB" id="A0AAV7JM47"/>
<feature type="transmembrane region" description="Helical" evidence="1">
    <location>
        <begin position="205"/>
        <end position="226"/>
    </location>
</feature>
<evidence type="ECO:0000313" key="2">
    <source>
        <dbReference type="EMBL" id="KAI6649445.1"/>
    </source>
</evidence>
<keyword evidence="1" id="KW-1133">Transmembrane helix</keyword>
<organism evidence="2 3">
    <name type="scientific">Oopsacas minuta</name>
    <dbReference type="NCBI Taxonomy" id="111878"/>
    <lineage>
        <taxon>Eukaryota</taxon>
        <taxon>Metazoa</taxon>
        <taxon>Porifera</taxon>
        <taxon>Hexactinellida</taxon>
        <taxon>Hexasterophora</taxon>
        <taxon>Lyssacinosida</taxon>
        <taxon>Leucopsacidae</taxon>
        <taxon>Oopsacas</taxon>
    </lineage>
</organism>
<sequence length="377" mass="44465">MNNSSNLHTELHILKETSYIEKLIGLGLIPIYIILCLVWLPYIIARIFSRIRNKRRLITLMSLDSSCDYTYRLFVQKEDIFRYVMFLVFLCFELICCLSITIYGVIIELKLSVDVIPVGPNCSVNSKTFIGISYDNRYIIIIQHLVFLFGAYSFSMMIWLFGALLLHLSFAARNELKIQIVLRFILFGILINLIILIFSCIRYTNIFGVIIQSLMNQISFFIVLYITKKRFFPAMNSRVIDAYHLYNTNVYLQQKKLSKQYKVLVFVFLFTFEVYILKYICFYDLYAIIETISLNPCWFQVTYHLPILMISGSSKGTLTQISSYCLVFNNFIDLLIYCIFMIVNLNIMYVTAKRCIKSRFYDRERYRYHVCSDPLLS</sequence>
<keyword evidence="3" id="KW-1185">Reference proteome</keyword>